<dbReference type="GeneID" id="89945963"/>
<evidence type="ECO:0000259" key="2">
    <source>
        <dbReference type="PROSITE" id="PS50004"/>
    </source>
</evidence>
<comment type="caution">
    <text evidence="3">The sequence shown here is derived from an EMBL/GenBank/DDBJ whole genome shotgun (WGS) entry which is preliminary data.</text>
</comment>
<feature type="domain" description="C2" evidence="2">
    <location>
        <begin position="1"/>
        <end position="106"/>
    </location>
</feature>
<dbReference type="AlphaFoldDB" id="A0AAN7DF04"/>
<proteinExistence type="predicted"/>
<feature type="compositionally biased region" description="Polar residues" evidence="1">
    <location>
        <begin position="280"/>
        <end position="290"/>
    </location>
</feature>
<dbReference type="PRINTS" id="PR01217">
    <property type="entry name" value="PRICHEXTENSN"/>
</dbReference>
<protein>
    <submittedName>
        <fullName evidence="3">CMP/dCMP-type deaminase domain-containing protein</fullName>
    </submittedName>
</protein>
<keyword evidence="4" id="KW-1185">Reference proteome</keyword>
<dbReference type="PANTHER" id="PTHR47052:SF3">
    <property type="entry name" value="INGRESSION PROTEIN 1"/>
    <property type="match status" value="1"/>
</dbReference>
<dbReference type="SMART" id="SM00239">
    <property type="entry name" value="C2"/>
    <property type="match status" value="1"/>
</dbReference>
<organism evidence="3 4">
    <name type="scientific">Mucor velutinosus</name>
    <dbReference type="NCBI Taxonomy" id="708070"/>
    <lineage>
        <taxon>Eukaryota</taxon>
        <taxon>Fungi</taxon>
        <taxon>Fungi incertae sedis</taxon>
        <taxon>Mucoromycota</taxon>
        <taxon>Mucoromycotina</taxon>
        <taxon>Mucoromycetes</taxon>
        <taxon>Mucorales</taxon>
        <taxon>Mucorineae</taxon>
        <taxon>Mucoraceae</taxon>
        <taxon>Mucor</taxon>
    </lineage>
</organism>
<dbReference type="Proteomes" id="UP001304243">
    <property type="component" value="Unassembled WGS sequence"/>
</dbReference>
<dbReference type="Gene3D" id="2.60.40.150">
    <property type="entry name" value="C2 domain"/>
    <property type="match status" value="1"/>
</dbReference>
<evidence type="ECO:0000313" key="4">
    <source>
        <dbReference type="Proteomes" id="UP001304243"/>
    </source>
</evidence>
<dbReference type="InterPro" id="IPR000008">
    <property type="entry name" value="C2_dom"/>
</dbReference>
<reference evidence="3 4" key="1">
    <citation type="submission" date="2022-11" db="EMBL/GenBank/DDBJ databases">
        <title>Mucor velutinosus strain NIH1002 WGS.</title>
        <authorList>
            <person name="Subramanian P."/>
            <person name="Mullikin J.C."/>
            <person name="Segre J.A."/>
            <person name="Zelazny A.M."/>
        </authorList>
    </citation>
    <scope>NUCLEOTIDE SEQUENCE [LARGE SCALE GENOMIC DNA]</scope>
    <source>
        <strain evidence="3 4">NIH1002</strain>
    </source>
</reference>
<dbReference type="PROSITE" id="PS50004">
    <property type="entry name" value="C2"/>
    <property type="match status" value="1"/>
</dbReference>
<feature type="compositionally biased region" description="Pro residues" evidence="1">
    <location>
        <begin position="210"/>
        <end position="240"/>
    </location>
</feature>
<dbReference type="RefSeq" id="XP_064681326.1">
    <property type="nucleotide sequence ID" value="XM_064821640.1"/>
</dbReference>
<dbReference type="InterPro" id="IPR052981">
    <property type="entry name" value="Ingression_C2_domain"/>
</dbReference>
<dbReference type="Pfam" id="PF00168">
    <property type="entry name" value="C2"/>
    <property type="match status" value="1"/>
</dbReference>
<evidence type="ECO:0000313" key="3">
    <source>
        <dbReference type="EMBL" id="KAK4514660.1"/>
    </source>
</evidence>
<dbReference type="PANTHER" id="PTHR47052">
    <property type="entry name" value="CONSERVED SERINE PROLINE-RICH PROTEIN (AFU_ORTHOLOGUE AFUA_2G01790)"/>
    <property type="match status" value="1"/>
</dbReference>
<dbReference type="SUPFAM" id="SSF49562">
    <property type="entry name" value="C2 domain (Calcium/lipid-binding domain, CaLB)"/>
    <property type="match status" value="1"/>
</dbReference>
<accession>A0AAN7DF04</accession>
<feature type="compositionally biased region" description="Pro residues" evidence="1">
    <location>
        <begin position="311"/>
        <end position="320"/>
    </location>
</feature>
<feature type="region of interest" description="Disordered" evidence="1">
    <location>
        <begin position="134"/>
        <end position="359"/>
    </location>
</feature>
<dbReference type="EMBL" id="JASEJX010000015">
    <property type="protein sequence ID" value="KAK4514660.1"/>
    <property type="molecule type" value="Genomic_DNA"/>
</dbReference>
<sequence length="359" mass="40238">MAHPPLLAGELVVVALKAEKLQHQAPGKQDPFCLFRVGDVIKRTKTDYGGGLYPIWDDQVNIPVAAGQYQMHVQIFDKDTKPNNLMGDGIVDLKKVLRDKEHDGYFPLTFRGRQGTGVIYLELTFYSAQNSARPQQQVRYQYPPGHVPGGNFRPPPPQQQHRPPHAPPPQQHHLHHPQNYPPQPQQPHYNSRPPPMLIQTPPVQHHQRPLPQPPIQQPHRPPPPPPPVSQPQPYPHPQPRPSSSMGTAQMFSPVMPSPQPLLSAPYQPAPSPATRPTHLNYPNQQRQSFPTPAPYHGPPGGFLDPSQQQPHYPPQPPPPQGGGYYPPQPQHHNNRPPPPPPPSSMGYPRPNNTMSYPYQ</sequence>
<gene>
    <name evidence="3" type="ORF">ATC70_002261</name>
</gene>
<feature type="compositionally biased region" description="Low complexity" evidence="1">
    <location>
        <begin position="134"/>
        <end position="144"/>
    </location>
</feature>
<evidence type="ECO:0000256" key="1">
    <source>
        <dbReference type="SAM" id="MobiDB-lite"/>
    </source>
</evidence>
<dbReference type="InterPro" id="IPR035892">
    <property type="entry name" value="C2_domain_sf"/>
</dbReference>
<name>A0AAN7DF04_9FUNG</name>